<reference evidence="3" key="1">
    <citation type="journal article" date="2017" name="Genome Biol.">
        <title>Comparative genomics reveals high biological diversity and specific adaptations in the industrially and medically important fungal genus Aspergillus.</title>
        <authorList>
            <person name="de Vries R.P."/>
            <person name="Riley R."/>
            <person name="Wiebenga A."/>
            <person name="Aguilar-Osorio G."/>
            <person name="Amillis S."/>
            <person name="Uchima C.A."/>
            <person name="Anderluh G."/>
            <person name="Asadollahi M."/>
            <person name="Askin M."/>
            <person name="Barry K."/>
            <person name="Battaglia E."/>
            <person name="Bayram O."/>
            <person name="Benocci T."/>
            <person name="Braus-Stromeyer S.A."/>
            <person name="Caldana C."/>
            <person name="Canovas D."/>
            <person name="Cerqueira G.C."/>
            <person name="Chen F."/>
            <person name="Chen W."/>
            <person name="Choi C."/>
            <person name="Clum A."/>
            <person name="Dos Santos R.A."/>
            <person name="Damasio A.R."/>
            <person name="Diallinas G."/>
            <person name="Emri T."/>
            <person name="Fekete E."/>
            <person name="Flipphi M."/>
            <person name="Freyberg S."/>
            <person name="Gallo A."/>
            <person name="Gournas C."/>
            <person name="Habgood R."/>
            <person name="Hainaut M."/>
            <person name="Harispe M.L."/>
            <person name="Henrissat B."/>
            <person name="Hilden K.S."/>
            <person name="Hope R."/>
            <person name="Hossain A."/>
            <person name="Karabika E."/>
            <person name="Karaffa L."/>
            <person name="Karanyi Z."/>
            <person name="Krasevec N."/>
            <person name="Kuo A."/>
            <person name="Kusch H."/>
            <person name="LaButti K."/>
            <person name="Lagendijk E.L."/>
            <person name="Lapidus A."/>
            <person name="Levasseur A."/>
            <person name="Lindquist E."/>
            <person name="Lipzen A."/>
            <person name="Logrieco A.F."/>
            <person name="MacCabe A."/>
            <person name="Maekelae M.R."/>
            <person name="Malavazi I."/>
            <person name="Melin P."/>
            <person name="Meyer V."/>
            <person name="Mielnichuk N."/>
            <person name="Miskei M."/>
            <person name="Molnar A.P."/>
            <person name="Mule G."/>
            <person name="Ngan C.Y."/>
            <person name="Orejas M."/>
            <person name="Orosz E."/>
            <person name="Ouedraogo J.P."/>
            <person name="Overkamp K.M."/>
            <person name="Park H.-S."/>
            <person name="Perrone G."/>
            <person name="Piumi F."/>
            <person name="Punt P.J."/>
            <person name="Ram A.F."/>
            <person name="Ramon A."/>
            <person name="Rauscher S."/>
            <person name="Record E."/>
            <person name="Riano-Pachon D.M."/>
            <person name="Robert V."/>
            <person name="Roehrig J."/>
            <person name="Ruller R."/>
            <person name="Salamov A."/>
            <person name="Salih N.S."/>
            <person name="Samson R.A."/>
            <person name="Sandor E."/>
            <person name="Sanguinetti M."/>
            <person name="Schuetze T."/>
            <person name="Sepcic K."/>
            <person name="Shelest E."/>
            <person name="Sherlock G."/>
            <person name="Sophianopoulou V."/>
            <person name="Squina F.M."/>
            <person name="Sun H."/>
            <person name="Susca A."/>
            <person name="Todd R.B."/>
            <person name="Tsang A."/>
            <person name="Unkles S.E."/>
            <person name="van de Wiele N."/>
            <person name="van Rossen-Uffink D."/>
            <person name="Oliveira J.V."/>
            <person name="Vesth T.C."/>
            <person name="Visser J."/>
            <person name="Yu J.-H."/>
            <person name="Zhou M."/>
            <person name="Andersen M.R."/>
            <person name="Archer D.B."/>
            <person name="Baker S.E."/>
            <person name="Benoit I."/>
            <person name="Brakhage A.A."/>
            <person name="Braus G.H."/>
            <person name="Fischer R."/>
            <person name="Frisvad J.C."/>
            <person name="Goldman G.H."/>
            <person name="Houbraken J."/>
            <person name="Oakley B."/>
            <person name="Pocsi I."/>
            <person name="Scazzocchio C."/>
            <person name="Seiboth B."/>
            <person name="vanKuyk P.A."/>
            <person name="Wortman J."/>
            <person name="Dyer P.S."/>
            <person name="Grigoriev I.V."/>
        </authorList>
    </citation>
    <scope>NUCLEOTIDE SEQUENCE [LARGE SCALE GENOMIC DNA]</scope>
    <source>
        <strain evidence="3">DTO 134E9</strain>
    </source>
</reference>
<dbReference type="Pfam" id="PF01323">
    <property type="entry name" value="DSBA"/>
    <property type="match status" value="1"/>
</dbReference>
<gene>
    <name evidence="2" type="ORF">ASPWEDRAFT_42681</name>
</gene>
<protein>
    <recommendedName>
        <fullName evidence="1">DSBA-like thioredoxin domain-containing protein</fullName>
    </recommendedName>
</protein>
<dbReference type="OrthoDB" id="1930760at2759"/>
<dbReference type="InterPro" id="IPR001853">
    <property type="entry name" value="DSBA-like_thioredoxin_dom"/>
</dbReference>
<dbReference type="Proteomes" id="UP000184383">
    <property type="component" value="Unassembled WGS sequence"/>
</dbReference>
<dbReference type="InterPro" id="IPR036249">
    <property type="entry name" value="Thioredoxin-like_sf"/>
</dbReference>
<evidence type="ECO:0000313" key="3">
    <source>
        <dbReference type="Proteomes" id="UP000184383"/>
    </source>
</evidence>
<dbReference type="PANTHER" id="PTHR13887:SF41">
    <property type="entry name" value="THIOREDOXIN SUPERFAMILY PROTEIN"/>
    <property type="match status" value="1"/>
</dbReference>
<sequence>MVILGIDVISDIVCAWCYIGKRRLDRAIALYRKTYPGGRDDVFQITWRPYYLDYNTSSPDSIEKSELAEKKLAGMRPEQRTALTQRMSQLGRSVGINFKWGGRIGSTRDAHRLIHLSQTKSEDITNALVEKLFEAYHELERDISSRELLFEIAVDAGLDASEVEEYLNGSGSSTVDEEAQKNKETFGSVPVFIIQGIRRLEGAQESTDFMEIFAQVKDSGSS</sequence>
<dbReference type="SUPFAM" id="SSF52833">
    <property type="entry name" value="Thioredoxin-like"/>
    <property type="match status" value="1"/>
</dbReference>
<keyword evidence="3" id="KW-1185">Reference proteome</keyword>
<dbReference type="RefSeq" id="XP_040686344.1">
    <property type="nucleotide sequence ID" value="XM_040835840.1"/>
</dbReference>
<evidence type="ECO:0000259" key="1">
    <source>
        <dbReference type="Pfam" id="PF01323"/>
    </source>
</evidence>
<dbReference type="GeneID" id="63751688"/>
<dbReference type="EMBL" id="KV878214">
    <property type="protein sequence ID" value="OJJ32667.1"/>
    <property type="molecule type" value="Genomic_DNA"/>
</dbReference>
<dbReference type="GO" id="GO:0016491">
    <property type="term" value="F:oxidoreductase activity"/>
    <property type="evidence" value="ECO:0007669"/>
    <property type="project" value="InterPro"/>
</dbReference>
<name>A0A1L9RCS3_ASPWE</name>
<dbReference type="VEuPathDB" id="FungiDB:ASPWEDRAFT_42681"/>
<feature type="domain" description="DSBA-like thioredoxin" evidence="1">
    <location>
        <begin position="6"/>
        <end position="206"/>
    </location>
</feature>
<evidence type="ECO:0000313" key="2">
    <source>
        <dbReference type="EMBL" id="OJJ32667.1"/>
    </source>
</evidence>
<proteinExistence type="predicted"/>
<dbReference type="AlphaFoldDB" id="A0A1L9RCS3"/>
<dbReference type="Gene3D" id="3.40.30.10">
    <property type="entry name" value="Glutaredoxin"/>
    <property type="match status" value="1"/>
</dbReference>
<organism evidence="2 3">
    <name type="scientific">Aspergillus wentii DTO 134E9</name>
    <dbReference type="NCBI Taxonomy" id="1073089"/>
    <lineage>
        <taxon>Eukaryota</taxon>
        <taxon>Fungi</taxon>
        <taxon>Dikarya</taxon>
        <taxon>Ascomycota</taxon>
        <taxon>Pezizomycotina</taxon>
        <taxon>Eurotiomycetes</taxon>
        <taxon>Eurotiomycetidae</taxon>
        <taxon>Eurotiales</taxon>
        <taxon>Aspergillaceae</taxon>
        <taxon>Aspergillus</taxon>
        <taxon>Aspergillus subgen. Cremei</taxon>
    </lineage>
</organism>
<dbReference type="PANTHER" id="PTHR13887">
    <property type="entry name" value="GLUTATHIONE S-TRANSFERASE KAPPA"/>
    <property type="match status" value="1"/>
</dbReference>
<accession>A0A1L9RCS3</accession>
<dbReference type="CDD" id="cd03024">
    <property type="entry name" value="DsbA_FrnE"/>
    <property type="match status" value="1"/>
</dbReference>